<evidence type="ECO:0000256" key="1">
    <source>
        <dbReference type="SAM" id="MobiDB-lite"/>
    </source>
</evidence>
<sequence>MLGLRTVGNRAFDAATGPTMERCGGWEETGRGPCRRAGRRAAPRVGRSQTP</sequence>
<reference evidence="2" key="1">
    <citation type="submission" date="2020-02" db="EMBL/GenBank/DDBJ databases">
        <authorList>
            <person name="Meier V. D."/>
        </authorList>
    </citation>
    <scope>NUCLEOTIDE SEQUENCE</scope>
    <source>
        <strain evidence="2">AVDCRST_MAG49</strain>
    </source>
</reference>
<dbReference type="EMBL" id="CADCWG010000036">
    <property type="protein sequence ID" value="CAA9538688.1"/>
    <property type="molecule type" value="Genomic_DNA"/>
</dbReference>
<name>A0A6J4U1X3_9BACT</name>
<proteinExistence type="predicted"/>
<protein>
    <submittedName>
        <fullName evidence="2">Uncharacterized protein</fullName>
    </submittedName>
</protein>
<gene>
    <name evidence="2" type="ORF">AVDCRST_MAG49-605</name>
</gene>
<feature type="compositionally biased region" description="Basic residues" evidence="1">
    <location>
        <begin position="33"/>
        <end position="42"/>
    </location>
</feature>
<accession>A0A6J4U1X3</accession>
<organism evidence="2">
    <name type="scientific">uncultured Thermomicrobiales bacterium</name>
    <dbReference type="NCBI Taxonomy" id="1645740"/>
    <lineage>
        <taxon>Bacteria</taxon>
        <taxon>Pseudomonadati</taxon>
        <taxon>Thermomicrobiota</taxon>
        <taxon>Thermomicrobia</taxon>
        <taxon>Thermomicrobiales</taxon>
        <taxon>environmental samples</taxon>
    </lineage>
</organism>
<evidence type="ECO:0000313" key="2">
    <source>
        <dbReference type="EMBL" id="CAA9538688.1"/>
    </source>
</evidence>
<feature type="region of interest" description="Disordered" evidence="1">
    <location>
        <begin position="15"/>
        <end position="51"/>
    </location>
</feature>
<dbReference type="AlphaFoldDB" id="A0A6J4U1X3"/>